<evidence type="ECO:0000313" key="1">
    <source>
        <dbReference type="EMBL" id="KAJ0083142.1"/>
    </source>
</evidence>
<keyword evidence="2" id="KW-1185">Reference proteome</keyword>
<organism evidence="1 2">
    <name type="scientific">Pistacia atlantica</name>
    <dbReference type="NCBI Taxonomy" id="434234"/>
    <lineage>
        <taxon>Eukaryota</taxon>
        <taxon>Viridiplantae</taxon>
        <taxon>Streptophyta</taxon>
        <taxon>Embryophyta</taxon>
        <taxon>Tracheophyta</taxon>
        <taxon>Spermatophyta</taxon>
        <taxon>Magnoliopsida</taxon>
        <taxon>eudicotyledons</taxon>
        <taxon>Gunneridae</taxon>
        <taxon>Pentapetalae</taxon>
        <taxon>rosids</taxon>
        <taxon>malvids</taxon>
        <taxon>Sapindales</taxon>
        <taxon>Anacardiaceae</taxon>
        <taxon>Pistacia</taxon>
    </lineage>
</organism>
<dbReference type="Proteomes" id="UP001164250">
    <property type="component" value="Chromosome 12"/>
</dbReference>
<comment type="caution">
    <text evidence="1">The sequence shown here is derived from an EMBL/GenBank/DDBJ whole genome shotgun (WGS) entry which is preliminary data.</text>
</comment>
<reference evidence="2" key="1">
    <citation type="journal article" date="2023" name="G3 (Bethesda)">
        <title>Genome assembly and association tests identify interacting loci associated with vigor, precocity, and sex in interspecific pistachio rootstocks.</title>
        <authorList>
            <person name="Palmer W."/>
            <person name="Jacygrad E."/>
            <person name="Sagayaradj S."/>
            <person name="Cavanaugh K."/>
            <person name="Han R."/>
            <person name="Bertier L."/>
            <person name="Beede B."/>
            <person name="Kafkas S."/>
            <person name="Golino D."/>
            <person name="Preece J."/>
            <person name="Michelmore R."/>
        </authorList>
    </citation>
    <scope>NUCLEOTIDE SEQUENCE [LARGE SCALE GENOMIC DNA]</scope>
</reference>
<sequence length="992" mass="114179">MHGEGNLLAHLAIVGYKVSYQQSPLVEYDFRVRDLFVDLQDGLRLGRIIQLLLQDASILTKLVVPSDTRKKNLTNCGIALQYLRKAGVMLYDEDRTAIMEDDVADGDKELILSLLWNMFVHLQLPLLINKKALEEEICKLQGTSVDQLNSIGSTLDMLLNWIQVVCQKYDYQIENFSSLVDGKAIWCLLDFYFRKAISCSCSSKDHHETRGEESIMSATDYTDAFHNLILSQKLTTLLGSFPELEHSLMVELVKCCGVLQMSEILEHNCACSDRSVVILLVFLSSQLIVKKNMDQLNFHKLLDCNCQNLERRRSNIECWPVNSVASSDQQDEKDDSNEDAVRKFKALQAWWREMAEKNYKSASKPLVSTCQSFSTSNDNINLEKGNAAQVIQSHFRRWIQRRNFLKMRTAVSFLQIAIRVSLEVKFNSTLQDFDTENVKHSEIERYVKFIVEKHGFGRLKKSVLLIQRATRTWISHKRLVESMHNEGVSSPYLVSGAMDVQTCVPSILEIEKTPLLYQEKGDRKLETEAALKIQLAWRNFTSNKSLHKKCVAATKVQSHFRGWQLRQRFLVQKQATIKIQSHFRCVTCQRTFQQNKVVIRSAIVIQSCIRGWIARRRASRLGYLIVIIQRHFRGWLIRRDLLFQRKAVIKIQSAIRCLICKRAFHFNKTAAIEVQRFVRGQITRRRLLGASCYRATTIGSNCNTLTDCFQSFELGIVVSSVLKLQRWWRHVLLLKSKAKSVIIIQSHIRGWAARKKVSREKHRVVVIQSYWKGYLTRKESSRQMLDLRLRVQKSATNVDDGMRIINRLVSALSELLNMKSVSGILHTCATLDMTAQHSQKCCEKLVAAGAIDTLLELIRSVSRSIPDQEVLKHALSTLRNLACHPHLIEALIDSQGSVETILWEMLRNKDEGYFIACEILKKICSNHKGVEAICKLCRHVKRLNTLVEELTRKANMERRNPRSQSVRENLERRLNEAVELMKLLKLMNMAKS</sequence>
<evidence type="ECO:0000313" key="2">
    <source>
        <dbReference type="Proteomes" id="UP001164250"/>
    </source>
</evidence>
<name>A0ACC1A8K1_9ROSI</name>
<dbReference type="EMBL" id="CM047908">
    <property type="protein sequence ID" value="KAJ0083142.1"/>
    <property type="molecule type" value="Genomic_DNA"/>
</dbReference>
<protein>
    <submittedName>
        <fullName evidence="1">Uncharacterized protein</fullName>
    </submittedName>
</protein>
<accession>A0ACC1A8K1</accession>
<proteinExistence type="predicted"/>
<gene>
    <name evidence="1" type="ORF">Patl1_11098</name>
</gene>